<evidence type="ECO:0000256" key="4">
    <source>
        <dbReference type="ARBA" id="ARBA00022825"/>
    </source>
</evidence>
<evidence type="ECO:0000256" key="5">
    <source>
        <dbReference type="SAM" id="MobiDB-lite"/>
    </source>
</evidence>
<dbReference type="PRINTS" id="PR00862">
    <property type="entry name" value="PROLIGOPTASE"/>
</dbReference>
<organism evidence="8 9">
    <name type="scientific">Rarobacter faecitabidus</name>
    <dbReference type="NCBI Taxonomy" id="13243"/>
    <lineage>
        <taxon>Bacteria</taxon>
        <taxon>Bacillati</taxon>
        <taxon>Actinomycetota</taxon>
        <taxon>Actinomycetes</taxon>
        <taxon>Micrococcales</taxon>
        <taxon>Rarobacteraceae</taxon>
        <taxon>Rarobacter</taxon>
    </lineage>
</organism>
<sequence length="739" mass="81355">MGNVSTEDPITDFSPKPHADGDPVTPPRAARRPSVRKHHGDEFIDNYEWLRDADNPETIAYIEAENDWTRARTAHLQPLREQIFQEIKGRTLETDMSVPGRRGDWWYFARTEEGKQYSTQSRVPVTGDSWTPPAVEPGRMLPGEEVIFDANAEADGHDFFSVGSFSLDDSATRLAYATDVVGDERYTLRIRDLTSGQDLADTIANTSSGALITPDGAYVFYTTVDDAWRPDRVWRHRVGTDPTEDALVWHEPDERFWVGISLSRTNRYVLVEASSKITSETALISVDEPTGQPVIVWPRRDGVEYSVEHATSGAQEWLLICHNIDHEDFAITRTPVPAGVPLAMGEGELVLAPEPGQRIEAVDAFATFLAVSYRDRAVPAVALLGVDEALGASAEIPWRLSPLEFGDELTAVGIAGGEFDQPLVRVGVSSFVRPATVLDYDVAARTAHVRKVQPVLGGYDPDEYAQARLWATADDGTKVPISIVWRRDAVAVDDAGVPQSAAPLRLYGYGAYEASIDPGLSIPRLSALDRGVVFAIAHVRGGGELGRHWYEEGRLRSKRNTFTDFIACARHLIEQGWTTPDRLVAEGGSAGGLLIGAVVNLAPELFAGAVADVPFVDALTSILDPSLPLTVVEWDEWGDPLHDPEVYQYMKSYSPYENVRDGVKYPRILAVTSLHDTRVLYVEPAKWTARLREVGADVLLKTEMSAGHGGVSGRYAQWREVAFELAWTLDVLGSAELRG</sequence>
<dbReference type="AlphaFoldDB" id="A0A542ZX40"/>
<evidence type="ECO:0000256" key="1">
    <source>
        <dbReference type="ARBA" id="ARBA00005228"/>
    </source>
</evidence>
<dbReference type="InterPro" id="IPR051543">
    <property type="entry name" value="Serine_Peptidase_S9A"/>
</dbReference>
<name>A0A542ZX40_RARFA</name>
<dbReference type="InterPro" id="IPR002470">
    <property type="entry name" value="Peptidase_S9A"/>
</dbReference>
<evidence type="ECO:0000313" key="8">
    <source>
        <dbReference type="EMBL" id="TQL64770.1"/>
    </source>
</evidence>
<comment type="caution">
    <text evidence="8">The sequence shown here is derived from an EMBL/GenBank/DDBJ whole genome shotgun (WGS) entry which is preliminary data.</text>
</comment>
<evidence type="ECO:0000259" key="6">
    <source>
        <dbReference type="Pfam" id="PF00326"/>
    </source>
</evidence>
<dbReference type="SUPFAM" id="SSF50993">
    <property type="entry name" value="Peptidase/esterase 'gauge' domain"/>
    <property type="match status" value="1"/>
</dbReference>
<dbReference type="Pfam" id="PF02897">
    <property type="entry name" value="Peptidase_S9_N"/>
    <property type="match status" value="1"/>
</dbReference>
<evidence type="ECO:0000256" key="2">
    <source>
        <dbReference type="ARBA" id="ARBA00022670"/>
    </source>
</evidence>
<dbReference type="Proteomes" id="UP000315389">
    <property type="component" value="Unassembled WGS sequence"/>
</dbReference>
<reference evidence="8 9" key="1">
    <citation type="submission" date="2019-06" db="EMBL/GenBank/DDBJ databases">
        <title>Sequencing the genomes of 1000 actinobacteria strains.</title>
        <authorList>
            <person name="Klenk H.-P."/>
        </authorList>
    </citation>
    <scope>NUCLEOTIDE SEQUENCE [LARGE SCALE GENOMIC DNA]</scope>
    <source>
        <strain evidence="8 9">DSM 4813</strain>
    </source>
</reference>
<dbReference type="InterPro" id="IPR023302">
    <property type="entry name" value="Pept_S9A_N"/>
</dbReference>
<feature type="domain" description="Peptidase S9A N-terminal" evidence="7">
    <location>
        <begin position="27"/>
        <end position="452"/>
    </location>
</feature>
<comment type="similarity">
    <text evidence="1">Belongs to the peptidase S9A family.</text>
</comment>
<dbReference type="Pfam" id="PF00326">
    <property type="entry name" value="Peptidase_S9"/>
    <property type="match status" value="1"/>
</dbReference>
<dbReference type="InterPro" id="IPR029058">
    <property type="entry name" value="AB_hydrolase_fold"/>
</dbReference>
<dbReference type="SUPFAM" id="SSF53474">
    <property type="entry name" value="alpha/beta-Hydrolases"/>
    <property type="match status" value="1"/>
</dbReference>
<proteinExistence type="inferred from homology"/>
<keyword evidence="2" id="KW-0645">Protease</keyword>
<dbReference type="GO" id="GO:0006508">
    <property type="term" value="P:proteolysis"/>
    <property type="evidence" value="ECO:0007669"/>
    <property type="project" value="UniProtKB-KW"/>
</dbReference>
<accession>A0A542ZX40</accession>
<dbReference type="InterPro" id="IPR001375">
    <property type="entry name" value="Peptidase_S9_cat"/>
</dbReference>
<protein>
    <submittedName>
        <fullName evidence="8">Oligopeptidase B</fullName>
    </submittedName>
</protein>
<dbReference type="GO" id="GO:0004252">
    <property type="term" value="F:serine-type endopeptidase activity"/>
    <property type="evidence" value="ECO:0007669"/>
    <property type="project" value="InterPro"/>
</dbReference>
<dbReference type="Gene3D" id="3.40.50.1820">
    <property type="entry name" value="alpha/beta hydrolase"/>
    <property type="match status" value="1"/>
</dbReference>
<keyword evidence="9" id="KW-1185">Reference proteome</keyword>
<dbReference type="PANTHER" id="PTHR11757">
    <property type="entry name" value="PROTEASE FAMILY S9A OLIGOPEPTIDASE"/>
    <property type="match status" value="1"/>
</dbReference>
<evidence type="ECO:0000259" key="7">
    <source>
        <dbReference type="Pfam" id="PF02897"/>
    </source>
</evidence>
<dbReference type="Gene3D" id="2.130.10.120">
    <property type="entry name" value="Prolyl oligopeptidase, N-terminal domain"/>
    <property type="match status" value="1"/>
</dbReference>
<dbReference type="PANTHER" id="PTHR11757:SF19">
    <property type="entry name" value="PROLYL ENDOPEPTIDASE-LIKE"/>
    <property type="match status" value="1"/>
</dbReference>
<evidence type="ECO:0000313" key="9">
    <source>
        <dbReference type="Proteomes" id="UP000315389"/>
    </source>
</evidence>
<feature type="region of interest" description="Disordered" evidence="5">
    <location>
        <begin position="1"/>
        <end position="37"/>
    </location>
</feature>
<keyword evidence="3" id="KW-0378">Hydrolase</keyword>
<feature type="domain" description="Peptidase S9 prolyl oligopeptidase catalytic" evidence="6">
    <location>
        <begin position="526"/>
        <end position="734"/>
    </location>
</feature>
<dbReference type="EMBL" id="VFOS01000001">
    <property type="protein sequence ID" value="TQL64770.1"/>
    <property type="molecule type" value="Genomic_DNA"/>
</dbReference>
<evidence type="ECO:0000256" key="3">
    <source>
        <dbReference type="ARBA" id="ARBA00022801"/>
    </source>
</evidence>
<gene>
    <name evidence="8" type="ORF">FB461_1288</name>
</gene>
<keyword evidence="4" id="KW-0720">Serine protease</keyword>